<accession>A0A9Q1HSH2</accession>
<organism evidence="3 4">
    <name type="scientific">Conger conger</name>
    <name type="common">Conger eel</name>
    <name type="synonym">Muraena conger</name>
    <dbReference type="NCBI Taxonomy" id="82655"/>
    <lineage>
        <taxon>Eukaryota</taxon>
        <taxon>Metazoa</taxon>
        <taxon>Chordata</taxon>
        <taxon>Craniata</taxon>
        <taxon>Vertebrata</taxon>
        <taxon>Euteleostomi</taxon>
        <taxon>Actinopterygii</taxon>
        <taxon>Neopterygii</taxon>
        <taxon>Teleostei</taxon>
        <taxon>Anguilliformes</taxon>
        <taxon>Congridae</taxon>
        <taxon>Conger</taxon>
    </lineage>
</organism>
<dbReference type="OrthoDB" id="381190at2759"/>
<evidence type="ECO:0000256" key="1">
    <source>
        <dbReference type="SAM" id="MobiDB-lite"/>
    </source>
</evidence>
<comment type="caution">
    <text evidence="3">The sequence shown here is derived from an EMBL/GenBank/DDBJ whole genome shotgun (WGS) entry which is preliminary data.</text>
</comment>
<feature type="compositionally biased region" description="Basic and acidic residues" evidence="1">
    <location>
        <begin position="857"/>
        <end position="881"/>
    </location>
</feature>
<dbReference type="InterPro" id="IPR021668">
    <property type="entry name" value="TAN"/>
</dbReference>
<dbReference type="SUPFAM" id="SSF48371">
    <property type="entry name" value="ARM repeat"/>
    <property type="match status" value="1"/>
</dbReference>
<dbReference type="Proteomes" id="UP001152803">
    <property type="component" value="Unassembled WGS sequence"/>
</dbReference>
<evidence type="ECO:0000313" key="3">
    <source>
        <dbReference type="EMBL" id="KAJ8257147.1"/>
    </source>
</evidence>
<dbReference type="PANTHER" id="PTHR37079">
    <property type="entry name" value="SERINE/THREONINE-PROTEIN KINASE ATM"/>
    <property type="match status" value="1"/>
</dbReference>
<feature type="region of interest" description="Disordered" evidence="1">
    <location>
        <begin position="850"/>
        <end position="908"/>
    </location>
</feature>
<dbReference type="PANTHER" id="PTHR37079:SF4">
    <property type="entry name" value="SERINE_THREONINE-PROTEIN KINASE ATM"/>
    <property type="match status" value="1"/>
</dbReference>
<reference evidence="3" key="1">
    <citation type="journal article" date="2023" name="Science">
        <title>Genome structures resolve the early diversification of teleost fishes.</title>
        <authorList>
            <person name="Parey E."/>
            <person name="Louis A."/>
            <person name="Montfort J."/>
            <person name="Bouchez O."/>
            <person name="Roques C."/>
            <person name="Iampietro C."/>
            <person name="Lluch J."/>
            <person name="Castinel A."/>
            <person name="Donnadieu C."/>
            <person name="Desvignes T."/>
            <person name="Floi Bucao C."/>
            <person name="Jouanno E."/>
            <person name="Wen M."/>
            <person name="Mejri S."/>
            <person name="Dirks R."/>
            <person name="Jansen H."/>
            <person name="Henkel C."/>
            <person name="Chen W.J."/>
            <person name="Zahm M."/>
            <person name="Cabau C."/>
            <person name="Klopp C."/>
            <person name="Thompson A.W."/>
            <person name="Robinson-Rechavi M."/>
            <person name="Braasch I."/>
            <person name="Lecointre G."/>
            <person name="Bobe J."/>
            <person name="Postlethwait J.H."/>
            <person name="Berthelot C."/>
            <person name="Roest Crollius H."/>
            <person name="Guiguen Y."/>
        </authorList>
    </citation>
    <scope>NUCLEOTIDE SEQUENCE</scope>
    <source>
        <strain evidence="3">Concon-B</strain>
    </source>
</reference>
<dbReference type="EMBL" id="JAFJMO010000014">
    <property type="protein sequence ID" value="KAJ8257147.1"/>
    <property type="molecule type" value="Genomic_DNA"/>
</dbReference>
<proteinExistence type="predicted"/>
<name>A0A9Q1HSH2_CONCO</name>
<dbReference type="GO" id="GO:0006974">
    <property type="term" value="P:DNA damage response"/>
    <property type="evidence" value="ECO:0007669"/>
    <property type="project" value="InterPro"/>
</dbReference>
<feature type="region of interest" description="Disordered" evidence="1">
    <location>
        <begin position="371"/>
        <end position="390"/>
    </location>
</feature>
<dbReference type="InterPro" id="IPR016024">
    <property type="entry name" value="ARM-type_fold"/>
</dbReference>
<dbReference type="SMART" id="SM01342">
    <property type="entry name" value="TAN"/>
    <property type="match status" value="1"/>
</dbReference>
<dbReference type="AlphaFoldDB" id="A0A9Q1HSH2"/>
<dbReference type="Pfam" id="PF11640">
    <property type="entry name" value="TAN"/>
    <property type="match status" value="1"/>
</dbReference>
<dbReference type="GO" id="GO:0004674">
    <property type="term" value="F:protein serine/threonine kinase activity"/>
    <property type="evidence" value="ECO:0007669"/>
    <property type="project" value="InterPro"/>
</dbReference>
<protein>
    <recommendedName>
        <fullName evidence="2">Telomere-length maintenance and DNA damage repair domain-containing protein</fullName>
    </recommendedName>
</protein>
<keyword evidence="4" id="KW-1185">Reference proteome</keyword>
<gene>
    <name evidence="3" type="ORF">COCON_G00192990</name>
</gene>
<feature type="domain" description="Telomere-length maintenance and DNA damage repair" evidence="2">
    <location>
        <begin position="1"/>
        <end position="168"/>
    </location>
</feature>
<sequence length="1237" mass="136966">MSLALHELWLCCRGLENDKATERKKEMERFRRLIRSPDTVEELDRVSRNRASTANQLTWDAVFRYLQRYLQKETELLQSGKANVSATTQANRHKKMQELSSLVKCFIRCANKRGPRLKCADLLSHIVDVLGNSFCCSAYGEDYSSILLKDVLSVRKYWCEVTQQQWRKLLDLYCGLFTGSSRAINRVLVSRIIHTVVQGCCLQTDGLTHDLFSFFSRALSNARQEKHLAVLEHLVSALNVFLRASATNRRMRACGLGEVLVPPLLCVWTQARPSPALKEEVVEFFRLQMRLHHPKGAQTEATGAHAEDWRKWQGLLYSLYEALVGEISQIGSRGKYVTGSRHIAVKENLIELTADICHQLFGRGTQVLEGTTPHLKGAQQDSPQGTPSKRRRMELGWEVIRDHLQPNQEDFDIIPWLQISSVLVSRYPQVLPDSELLPLLGALCTLLSEQRRGERGPYVLRCLCHVALCPALRPPASPAQSHAQAGELRKLWARLWALALRGVSSPHTEALCLDLLCAVLQGALVPLSRDFWKVFTGSACKPSCATVTCLSQVLLKCAVPKALDLSWDSLGAGLEGGGAPGLKEAVIGWLLMNEQGEEAEDSSKPHLVICRPHDTEFPRLLVPRIVVCLTLKDSRAGMLFLQSASLESVWSPNSQNYECDDPLSQIESLYLQFTFDEVTPDPAGPPGGATAPPVDAQCTVIPALRERVEQNLLSVADQLLNCYSLESQTTPPDCLVRGSALLTGVLAGYLCAGLITEQEACRSPLFQKAKSLAQLISEFISSVKSKMAEAATAPTLRDVMQLCRDCLHRGSKDTMSRTASNLFLKVLPSRLLNELSEICKVMLTNSCKPGGAVSEAGPRHEDWEERRTQGERPTQGERQEQVDLFDDEDGGEGCSGSDADGRQGSEADAQWGSGVRSMLAMELLANQDTAFLTVLEFLCQCACSEFIHGLSFRPAEVRRKLLQLISQIDCTKPLHLHMYLTLLRQLPAEDTVLAAEDFESLLAPLADLCSMYRQDQEVCAALLLGLLPCARCLGRAHNQNPADDLRDVQGTLLKVVSGFCILSRTSKSTASVRVALVRCLVVLLEADPCCTWAVLTLREGELPVSVILPTYLADAHHHVRSLAAMTIDRLFLQGTPDGSVRRRMLPLKQQQDAFESVYLEAQRGMTLQKGCVQEEQQDELCNRQAALLKTLAGVLCCSPVCEKQALFALFQAHRENSIHERLVKKGSEAPGPGSSNL</sequence>
<evidence type="ECO:0000259" key="2">
    <source>
        <dbReference type="SMART" id="SM01342"/>
    </source>
</evidence>
<evidence type="ECO:0000313" key="4">
    <source>
        <dbReference type="Proteomes" id="UP001152803"/>
    </source>
</evidence>
<dbReference type="InterPro" id="IPR038980">
    <property type="entry name" value="ATM_plant"/>
</dbReference>